<organism evidence="1 2">
    <name type="scientific">Vitis vinifera</name>
    <name type="common">Grape</name>
    <dbReference type="NCBI Taxonomy" id="29760"/>
    <lineage>
        <taxon>Eukaryota</taxon>
        <taxon>Viridiplantae</taxon>
        <taxon>Streptophyta</taxon>
        <taxon>Embryophyta</taxon>
        <taxon>Tracheophyta</taxon>
        <taxon>Spermatophyta</taxon>
        <taxon>Magnoliopsida</taxon>
        <taxon>eudicotyledons</taxon>
        <taxon>Gunneridae</taxon>
        <taxon>Pentapetalae</taxon>
        <taxon>rosids</taxon>
        <taxon>Vitales</taxon>
        <taxon>Vitaceae</taxon>
        <taxon>Viteae</taxon>
        <taxon>Vitis</taxon>
    </lineage>
</organism>
<protein>
    <recommendedName>
        <fullName evidence="3">TIR domain-containing protein</fullName>
    </recommendedName>
</protein>
<evidence type="ECO:0000313" key="2">
    <source>
        <dbReference type="Proteomes" id="UP000288805"/>
    </source>
</evidence>
<evidence type="ECO:0000313" key="1">
    <source>
        <dbReference type="EMBL" id="RVW60491.1"/>
    </source>
</evidence>
<proteinExistence type="predicted"/>
<dbReference type="AlphaFoldDB" id="A0A438FKJ7"/>
<dbReference type="EMBL" id="QGNW01000858">
    <property type="protein sequence ID" value="RVW60491.1"/>
    <property type="molecule type" value="Genomic_DNA"/>
</dbReference>
<dbReference type="Proteomes" id="UP000288805">
    <property type="component" value="Unassembled WGS sequence"/>
</dbReference>
<evidence type="ECO:0008006" key="3">
    <source>
        <dbReference type="Google" id="ProtNLM"/>
    </source>
</evidence>
<sequence length="65" mass="7854">MFGLWAFLHKKEKNPTQQVDHERKGFDEEIRSWRAALREVGYLSGWHVHKRILSCGNLKWFFPIK</sequence>
<dbReference type="Gene3D" id="3.40.50.10140">
    <property type="entry name" value="Toll/interleukin-1 receptor homology (TIR) domain"/>
    <property type="match status" value="1"/>
</dbReference>
<gene>
    <name evidence="1" type="ORF">CK203_116791</name>
</gene>
<reference evidence="1 2" key="1">
    <citation type="journal article" date="2018" name="PLoS Genet.">
        <title>Population sequencing reveals clonal diversity and ancestral inbreeding in the grapevine cultivar Chardonnay.</title>
        <authorList>
            <person name="Roach M.J."/>
            <person name="Johnson D.L."/>
            <person name="Bohlmann J."/>
            <person name="van Vuuren H.J."/>
            <person name="Jones S.J."/>
            <person name="Pretorius I.S."/>
            <person name="Schmidt S.A."/>
            <person name="Borneman A.R."/>
        </authorList>
    </citation>
    <scope>NUCLEOTIDE SEQUENCE [LARGE SCALE GENOMIC DNA]</scope>
    <source>
        <strain evidence="2">cv. Chardonnay</strain>
        <tissue evidence="1">Leaf</tissue>
    </source>
</reference>
<dbReference type="InterPro" id="IPR035897">
    <property type="entry name" value="Toll_tir_struct_dom_sf"/>
</dbReference>
<name>A0A438FKJ7_VITVI</name>
<accession>A0A438FKJ7</accession>
<comment type="caution">
    <text evidence="1">The sequence shown here is derived from an EMBL/GenBank/DDBJ whole genome shotgun (WGS) entry which is preliminary data.</text>
</comment>